<comment type="caution">
    <text evidence="3">The sequence shown here is derived from an EMBL/GenBank/DDBJ whole genome shotgun (WGS) entry which is preliminary data.</text>
</comment>
<dbReference type="AlphaFoldDB" id="A0A8J5HAD7"/>
<name>A0A8J5HAD7_ZINOF</name>
<evidence type="ECO:0000313" key="3">
    <source>
        <dbReference type="EMBL" id="KAG6523791.1"/>
    </source>
</evidence>
<reference evidence="3 4" key="1">
    <citation type="submission" date="2020-08" db="EMBL/GenBank/DDBJ databases">
        <title>Plant Genome Project.</title>
        <authorList>
            <person name="Zhang R.-G."/>
        </authorList>
    </citation>
    <scope>NUCLEOTIDE SEQUENCE [LARGE SCALE GENOMIC DNA]</scope>
    <source>
        <tissue evidence="3">Rhizome</tissue>
    </source>
</reference>
<protein>
    <recommendedName>
        <fullName evidence="2">DUF3752 domain-containing protein</fullName>
    </recommendedName>
</protein>
<organism evidence="3 4">
    <name type="scientific">Zingiber officinale</name>
    <name type="common">Ginger</name>
    <name type="synonym">Amomum zingiber</name>
    <dbReference type="NCBI Taxonomy" id="94328"/>
    <lineage>
        <taxon>Eukaryota</taxon>
        <taxon>Viridiplantae</taxon>
        <taxon>Streptophyta</taxon>
        <taxon>Embryophyta</taxon>
        <taxon>Tracheophyta</taxon>
        <taxon>Spermatophyta</taxon>
        <taxon>Magnoliopsida</taxon>
        <taxon>Liliopsida</taxon>
        <taxon>Zingiberales</taxon>
        <taxon>Zingiberaceae</taxon>
        <taxon>Zingiber</taxon>
    </lineage>
</organism>
<evidence type="ECO:0000256" key="1">
    <source>
        <dbReference type="SAM" id="MobiDB-lite"/>
    </source>
</evidence>
<feature type="compositionally biased region" description="Basic and acidic residues" evidence="1">
    <location>
        <begin position="158"/>
        <end position="180"/>
    </location>
</feature>
<dbReference type="Proteomes" id="UP000734854">
    <property type="component" value="Unassembled WGS sequence"/>
</dbReference>
<proteinExistence type="predicted"/>
<evidence type="ECO:0000313" key="4">
    <source>
        <dbReference type="Proteomes" id="UP000734854"/>
    </source>
</evidence>
<feature type="compositionally biased region" description="Low complexity" evidence="1">
    <location>
        <begin position="193"/>
        <end position="210"/>
    </location>
</feature>
<dbReference type="PANTHER" id="PTHR47422">
    <property type="entry name" value="DNAJ HEAT SHOCK N-TERMINAL DOMAIN-CONTAINING PROTEIN"/>
    <property type="match status" value="1"/>
</dbReference>
<feature type="compositionally biased region" description="Basic and acidic residues" evidence="1">
    <location>
        <begin position="42"/>
        <end position="63"/>
    </location>
</feature>
<dbReference type="InterPro" id="IPR022226">
    <property type="entry name" value="DUF3752"/>
</dbReference>
<dbReference type="PANTHER" id="PTHR47422:SF1">
    <property type="entry name" value="DNAJ HEAT SHOCK N-TERMINAL DOMAIN-CONTAINING PROTEIN"/>
    <property type="match status" value="1"/>
</dbReference>
<gene>
    <name evidence="3" type="ORF">ZIOFF_013678</name>
</gene>
<sequence>MIILYNCLIWQFIKSSQSFLLAGISMEGDDELLAMPMAPINQDEREPSKREEWMTTLPPERKPGMTMQSTSFSRTTKEGRGDTSAWTDNPLDKAQKAKQNYLEAYNKAKTLGDVEGEKERKTKDADLVDKYNASKRSVSLVQKHREESSRPKKKVKRPEKDEWEGQHPWKPWDREKDLTAGRKKVNFDADNMSQGLSSRFSSGSVQRNFL</sequence>
<keyword evidence="4" id="KW-1185">Reference proteome</keyword>
<dbReference type="Pfam" id="PF12572">
    <property type="entry name" value="DUF3752"/>
    <property type="match status" value="1"/>
</dbReference>
<accession>A0A8J5HAD7</accession>
<feature type="region of interest" description="Disordered" evidence="1">
    <location>
        <begin position="40"/>
        <end position="91"/>
    </location>
</feature>
<evidence type="ECO:0000259" key="2">
    <source>
        <dbReference type="Pfam" id="PF12572"/>
    </source>
</evidence>
<feature type="domain" description="DUF3752" evidence="2">
    <location>
        <begin position="58"/>
        <end position="201"/>
    </location>
</feature>
<feature type="region of interest" description="Disordered" evidence="1">
    <location>
        <begin position="134"/>
        <end position="210"/>
    </location>
</feature>
<dbReference type="EMBL" id="JACMSC010000004">
    <property type="protein sequence ID" value="KAG6523791.1"/>
    <property type="molecule type" value="Genomic_DNA"/>
</dbReference>